<evidence type="ECO:0000256" key="2">
    <source>
        <dbReference type="ARBA" id="ARBA00023015"/>
    </source>
</evidence>
<dbReference type="VEuPathDB" id="FungiDB:TRICI_003847"/>
<accession>A0A642V2U3</accession>
<gene>
    <name evidence="8" type="ORF">TRICI_003847</name>
</gene>
<sequence>MTDNNTSSNGYDSPHSHSGNHGSGDFFPPDMDFDQAFNQFTFDFKIQTVPGSVPPQTTHTHSDQHTTSAAPAAPVFSAISAHDATPGGPTPTPAAPPAPAPAPAPGTSILSVQSFGFPSGGAPSVGAPNAGPSTQQHNAFSSLLSEQESWALNNFLDKVSVDPNFLFDPKVTDGLLNLGYGNVQDPTQDSEGPHIPLAFASDPNFPPQHNRDELVPAGQHRKSSSSSSDNALTPVRRTRREGLTEDQKRKNHISSEKRRRDLIKKQFEKMCSLVPRLADPESATTKSKSAVLLTVYEYLVFLIEQNKMFRSILHTYGISHSEIPAAYP</sequence>
<dbReference type="InterPro" id="IPR036638">
    <property type="entry name" value="HLH_DNA-bd_sf"/>
</dbReference>
<protein>
    <recommendedName>
        <fullName evidence="7">BHLH domain-containing protein</fullName>
    </recommendedName>
</protein>
<dbReference type="Proteomes" id="UP000761534">
    <property type="component" value="Unassembled WGS sequence"/>
</dbReference>
<evidence type="ECO:0000256" key="6">
    <source>
        <dbReference type="SAM" id="MobiDB-lite"/>
    </source>
</evidence>
<dbReference type="SUPFAM" id="SSF47459">
    <property type="entry name" value="HLH, helix-loop-helix DNA-binding domain"/>
    <property type="match status" value="1"/>
</dbReference>
<dbReference type="GO" id="GO:0005634">
    <property type="term" value="C:nucleus"/>
    <property type="evidence" value="ECO:0007669"/>
    <property type="project" value="UniProtKB-SubCell"/>
</dbReference>
<dbReference type="GO" id="GO:0046983">
    <property type="term" value="F:protein dimerization activity"/>
    <property type="evidence" value="ECO:0007669"/>
    <property type="project" value="InterPro"/>
</dbReference>
<evidence type="ECO:0000256" key="4">
    <source>
        <dbReference type="ARBA" id="ARBA00023163"/>
    </source>
</evidence>
<organism evidence="8 9">
    <name type="scientific">Trichomonascus ciferrii</name>
    <dbReference type="NCBI Taxonomy" id="44093"/>
    <lineage>
        <taxon>Eukaryota</taxon>
        <taxon>Fungi</taxon>
        <taxon>Dikarya</taxon>
        <taxon>Ascomycota</taxon>
        <taxon>Saccharomycotina</taxon>
        <taxon>Dipodascomycetes</taxon>
        <taxon>Dipodascales</taxon>
        <taxon>Trichomonascaceae</taxon>
        <taxon>Trichomonascus</taxon>
        <taxon>Trichomonascus ciferrii complex</taxon>
    </lineage>
</organism>
<dbReference type="GO" id="GO:0000978">
    <property type="term" value="F:RNA polymerase II cis-regulatory region sequence-specific DNA binding"/>
    <property type="evidence" value="ECO:0007669"/>
    <property type="project" value="TreeGrafter"/>
</dbReference>
<dbReference type="EMBL" id="SWFS01000288">
    <property type="protein sequence ID" value="KAA8911351.1"/>
    <property type="molecule type" value="Genomic_DNA"/>
</dbReference>
<feature type="region of interest" description="Disordered" evidence="6">
    <location>
        <begin position="48"/>
        <end position="136"/>
    </location>
</feature>
<feature type="compositionally biased region" description="Polar residues" evidence="6">
    <location>
        <begin position="1"/>
        <end position="11"/>
    </location>
</feature>
<keyword evidence="3" id="KW-0238">DNA-binding</keyword>
<dbReference type="Gene3D" id="4.10.280.10">
    <property type="entry name" value="Helix-loop-helix DNA-binding domain"/>
    <property type="match status" value="1"/>
</dbReference>
<name>A0A642V2U3_9ASCO</name>
<feature type="compositionally biased region" description="Basic and acidic residues" evidence="6">
    <location>
        <begin position="240"/>
        <end position="259"/>
    </location>
</feature>
<evidence type="ECO:0000313" key="8">
    <source>
        <dbReference type="EMBL" id="KAA8911351.1"/>
    </source>
</evidence>
<keyword evidence="9" id="KW-1185">Reference proteome</keyword>
<comment type="caution">
    <text evidence="8">The sequence shown here is derived from an EMBL/GenBank/DDBJ whole genome shotgun (WGS) entry which is preliminary data.</text>
</comment>
<dbReference type="InterPro" id="IPR011598">
    <property type="entry name" value="bHLH_dom"/>
</dbReference>
<feature type="compositionally biased region" description="Pro residues" evidence="6">
    <location>
        <begin position="88"/>
        <end position="104"/>
    </location>
</feature>
<dbReference type="InterPro" id="IPR057072">
    <property type="entry name" value="bHLH_INO4"/>
</dbReference>
<dbReference type="GO" id="GO:0000981">
    <property type="term" value="F:DNA-binding transcription factor activity, RNA polymerase II-specific"/>
    <property type="evidence" value="ECO:0007669"/>
    <property type="project" value="TreeGrafter"/>
</dbReference>
<keyword evidence="4" id="KW-0804">Transcription</keyword>
<evidence type="ECO:0000256" key="1">
    <source>
        <dbReference type="ARBA" id="ARBA00004123"/>
    </source>
</evidence>
<reference evidence="8" key="1">
    <citation type="journal article" date="2019" name="G3 (Bethesda)">
        <title>Genome Assemblies of Two Rare Opportunistic Yeast Pathogens: Diutina rugosa (syn. Candida rugosa) and Trichomonascus ciferrii (syn. Candida ciferrii).</title>
        <authorList>
            <person name="Mixao V."/>
            <person name="Saus E."/>
            <person name="Hansen A.P."/>
            <person name="Lass-Florl C."/>
            <person name="Gabaldon T."/>
        </authorList>
    </citation>
    <scope>NUCLEOTIDE SEQUENCE</scope>
    <source>
        <strain evidence="8">CBS 4856</strain>
    </source>
</reference>
<feature type="region of interest" description="Disordered" evidence="6">
    <location>
        <begin position="182"/>
        <end position="259"/>
    </location>
</feature>
<evidence type="ECO:0000313" key="9">
    <source>
        <dbReference type="Proteomes" id="UP000761534"/>
    </source>
</evidence>
<keyword evidence="5" id="KW-0539">Nucleus</keyword>
<dbReference type="Pfam" id="PF23181">
    <property type="entry name" value="bHLH_INO4"/>
    <property type="match status" value="1"/>
</dbReference>
<dbReference type="InterPro" id="IPR052207">
    <property type="entry name" value="Max-like/E-box_TFs"/>
</dbReference>
<dbReference type="PANTHER" id="PTHR15741:SF27">
    <property type="entry name" value="TRANSCRIPTION FACTOR AP-4"/>
    <property type="match status" value="1"/>
</dbReference>
<dbReference type="AlphaFoldDB" id="A0A642V2U3"/>
<evidence type="ECO:0000256" key="5">
    <source>
        <dbReference type="ARBA" id="ARBA00023242"/>
    </source>
</evidence>
<proteinExistence type="predicted"/>
<feature type="domain" description="BHLH" evidence="7">
    <location>
        <begin position="247"/>
        <end position="302"/>
    </location>
</feature>
<keyword evidence="2" id="KW-0805">Transcription regulation</keyword>
<comment type="subcellular location">
    <subcellularLocation>
        <location evidence="1">Nucleus</location>
    </subcellularLocation>
</comment>
<feature type="region of interest" description="Disordered" evidence="6">
    <location>
        <begin position="1"/>
        <end position="32"/>
    </location>
</feature>
<evidence type="ECO:0000259" key="7">
    <source>
        <dbReference type="PROSITE" id="PS50888"/>
    </source>
</evidence>
<dbReference type="OrthoDB" id="5778525at2759"/>
<dbReference type="PANTHER" id="PTHR15741">
    <property type="entry name" value="BASIC HELIX-LOOP-HELIX ZIP TRANSCRIPTION FACTOR"/>
    <property type="match status" value="1"/>
</dbReference>
<evidence type="ECO:0000256" key="3">
    <source>
        <dbReference type="ARBA" id="ARBA00023125"/>
    </source>
</evidence>
<dbReference type="PROSITE" id="PS50888">
    <property type="entry name" value="BHLH"/>
    <property type="match status" value="1"/>
</dbReference>